<keyword evidence="1" id="KW-1133">Transmembrane helix</keyword>
<evidence type="ECO:0000313" key="3">
    <source>
        <dbReference type="EMBL" id="EFI26683.1"/>
    </source>
</evidence>
<dbReference type="OMA" id="RCNIASK"/>
<dbReference type="RefSeq" id="XP_002910177.1">
    <property type="nucleotide sequence ID" value="XM_002910131.1"/>
</dbReference>
<feature type="transmembrane region" description="Helical" evidence="1">
    <location>
        <begin position="173"/>
        <end position="193"/>
    </location>
</feature>
<evidence type="ECO:0000313" key="4">
    <source>
        <dbReference type="Proteomes" id="UP000001861"/>
    </source>
</evidence>
<gene>
    <name evidence="3" type="ORF">CC1G_15454</name>
</gene>
<keyword evidence="4" id="KW-1185">Reference proteome</keyword>
<dbReference type="VEuPathDB" id="FungiDB:CC1G_15454"/>
<dbReference type="InterPro" id="IPR045340">
    <property type="entry name" value="DUF6533"/>
</dbReference>
<dbReference type="InParanoid" id="D6RQP6"/>
<dbReference type="GeneID" id="9380039"/>
<organism evidence="3 4">
    <name type="scientific">Coprinopsis cinerea (strain Okayama-7 / 130 / ATCC MYA-4618 / FGSC 9003)</name>
    <name type="common">Inky cap fungus</name>
    <name type="synonym">Hormographiella aspergillata</name>
    <dbReference type="NCBI Taxonomy" id="240176"/>
    <lineage>
        <taxon>Eukaryota</taxon>
        <taxon>Fungi</taxon>
        <taxon>Dikarya</taxon>
        <taxon>Basidiomycota</taxon>
        <taxon>Agaricomycotina</taxon>
        <taxon>Agaricomycetes</taxon>
        <taxon>Agaricomycetidae</taxon>
        <taxon>Agaricales</taxon>
        <taxon>Agaricineae</taxon>
        <taxon>Psathyrellaceae</taxon>
        <taxon>Coprinopsis</taxon>
    </lineage>
</organism>
<keyword evidence="1" id="KW-0812">Transmembrane</keyword>
<feature type="transmembrane region" description="Helical" evidence="1">
    <location>
        <begin position="126"/>
        <end position="149"/>
    </location>
</feature>
<comment type="caution">
    <text evidence="3">The sequence shown here is derived from an EMBL/GenBank/DDBJ whole genome shotgun (WGS) entry which is preliminary data.</text>
</comment>
<dbReference type="STRING" id="240176.D6RQP6"/>
<feature type="domain" description="DUF6533" evidence="2">
    <location>
        <begin position="31"/>
        <end position="74"/>
    </location>
</feature>
<evidence type="ECO:0000256" key="1">
    <source>
        <dbReference type="SAM" id="Phobius"/>
    </source>
</evidence>
<dbReference type="EMBL" id="AACS02000012">
    <property type="protein sequence ID" value="EFI26683.1"/>
    <property type="molecule type" value="Genomic_DNA"/>
</dbReference>
<dbReference type="eggNOG" id="ENOG502RCW6">
    <property type="taxonomic scope" value="Eukaryota"/>
</dbReference>
<name>D6RQP6_COPC7</name>
<protein>
    <recommendedName>
        <fullName evidence="2">DUF6533 domain-containing protein</fullName>
    </recommendedName>
</protein>
<feature type="transmembrane region" description="Helical" evidence="1">
    <location>
        <begin position="96"/>
        <end position="114"/>
    </location>
</feature>
<dbReference type="Proteomes" id="UP000001861">
    <property type="component" value="Unassembled WGS sequence"/>
</dbReference>
<keyword evidence="1" id="KW-0472">Membrane</keyword>
<feature type="transmembrane region" description="Helical" evidence="1">
    <location>
        <begin position="230"/>
        <end position="250"/>
    </location>
</feature>
<dbReference type="Pfam" id="PF20151">
    <property type="entry name" value="DUF6533"/>
    <property type="match status" value="1"/>
</dbReference>
<feature type="transmembrane region" description="Helical" evidence="1">
    <location>
        <begin position="256"/>
        <end position="276"/>
    </location>
</feature>
<dbReference type="AlphaFoldDB" id="D6RQP6"/>
<reference evidence="3 4" key="1">
    <citation type="journal article" date="2010" name="Proc. Natl. Acad. Sci. U.S.A.">
        <title>Insights into evolution of multicellular fungi from the assembled chromosomes of the mushroom Coprinopsis cinerea (Coprinus cinereus).</title>
        <authorList>
            <person name="Stajich J.E."/>
            <person name="Wilke S.K."/>
            <person name="Ahren D."/>
            <person name="Au C.H."/>
            <person name="Birren B.W."/>
            <person name="Borodovsky M."/>
            <person name="Burns C."/>
            <person name="Canback B."/>
            <person name="Casselton L.A."/>
            <person name="Cheng C.K."/>
            <person name="Deng J."/>
            <person name="Dietrich F.S."/>
            <person name="Fargo D.C."/>
            <person name="Farman M.L."/>
            <person name="Gathman A.C."/>
            <person name="Goldberg J."/>
            <person name="Guigo R."/>
            <person name="Hoegger P.J."/>
            <person name="Hooker J.B."/>
            <person name="Huggins A."/>
            <person name="James T.Y."/>
            <person name="Kamada T."/>
            <person name="Kilaru S."/>
            <person name="Kodira C."/>
            <person name="Kues U."/>
            <person name="Kupfer D."/>
            <person name="Kwan H.S."/>
            <person name="Lomsadze A."/>
            <person name="Li W."/>
            <person name="Lilly W.W."/>
            <person name="Ma L.J."/>
            <person name="Mackey A.J."/>
            <person name="Manning G."/>
            <person name="Martin F."/>
            <person name="Muraguchi H."/>
            <person name="Natvig D.O."/>
            <person name="Palmerini H."/>
            <person name="Ramesh M.A."/>
            <person name="Rehmeyer C.J."/>
            <person name="Roe B.A."/>
            <person name="Shenoy N."/>
            <person name="Stanke M."/>
            <person name="Ter-Hovhannisyan V."/>
            <person name="Tunlid A."/>
            <person name="Velagapudi R."/>
            <person name="Vision T.J."/>
            <person name="Zeng Q."/>
            <person name="Zolan M.E."/>
            <person name="Pukkila P.J."/>
        </authorList>
    </citation>
    <scope>NUCLEOTIDE SEQUENCE [LARGE SCALE GENOMIC DNA]</scope>
    <source>
        <strain evidence="4">Okayama-7 / 130 / ATCC MYA-4618 / FGSC 9003</strain>
    </source>
</reference>
<dbReference type="OrthoDB" id="2638860at2759"/>
<sequence length="324" mass="36953">MSEAGGEITGFVFPSPEVWAALAKTFQTGHYWQAAGTAVVLYDHLTTLDLEIELVWRRKWSYVKVLYILNRYLGDALFLHGSTVLNFRRCPSAIQVQAWLGMVCLWAMNGLIINRILCMYEHRRRILYLLLTAYAIHITAGTVLTAKALDTPTVPGMFSPKLLVCMPSTPPWFWSYAFFTAAFESLVFTLSLIQGIRYYREAKTTYPGKLPYRLWSRQANPIQVLFRDSILFPFIGMTFGFFGILAFTGVLPIHAFQYVIIMSSASSPILGCRLLLNLRDAYYKPFRHEANLSDFSHSDQGLDSLSDPRMPLPVRQYDLSDSIR</sequence>
<accession>D6RQP6</accession>
<dbReference type="HOGENOM" id="CLU_035509_15_2_1"/>
<evidence type="ECO:0000259" key="2">
    <source>
        <dbReference type="Pfam" id="PF20151"/>
    </source>
</evidence>
<dbReference type="KEGG" id="cci:CC1G_15454"/>
<proteinExistence type="predicted"/>